<gene>
    <name evidence="2" type="ORF">PQ477_15755</name>
</gene>
<dbReference type="EMBL" id="CP117834">
    <property type="protein sequence ID" value="WDF02941.1"/>
    <property type="molecule type" value="Genomic_DNA"/>
</dbReference>
<evidence type="ECO:0000256" key="1">
    <source>
        <dbReference type="SAM" id="Phobius"/>
    </source>
</evidence>
<keyword evidence="1" id="KW-0812">Transmembrane</keyword>
<reference evidence="2 3" key="1">
    <citation type="submission" date="2023-02" db="EMBL/GenBank/DDBJ databases">
        <authorList>
            <person name="Liu G."/>
        </authorList>
    </citation>
    <scope>NUCLEOTIDE SEQUENCE [LARGE SCALE GENOMIC DNA]</scope>
    <source>
        <strain evidence="2 3">DSM 23008</strain>
    </source>
</reference>
<accession>A0ABY7W4H6</accession>
<keyword evidence="1" id="KW-1133">Transmembrane helix</keyword>
<feature type="transmembrane region" description="Helical" evidence="1">
    <location>
        <begin position="46"/>
        <end position="66"/>
    </location>
</feature>
<keyword evidence="3" id="KW-1185">Reference proteome</keyword>
<evidence type="ECO:0000313" key="3">
    <source>
        <dbReference type="Proteomes" id="UP001215143"/>
    </source>
</evidence>
<name>A0ABY7W4H6_9BACI</name>
<proteinExistence type="predicted"/>
<sequence length="286" mass="33007">MLIRKKYVLISILLLFGAPIGVNYLVSYNFLPHVYGNGSQWLSFFGNYLGGAISAVVAAVIAYYVAKMQVDSNLKQDRNNRNENNRAFISTTYEKKEWNLGGSPGKDDMIILTFDYDYIEQMGNYSNDFTNVTTFISISFIGDSKIVRNCKLTLLSTEDTVFPDNEFIKRYFHGRSYFEAGVMELALPVAKTNNTIYIPLVHRVASFEDNKKLGIRDHRPLNIHQMTVEYETISGEKLEFFYDVKHKRQCHNVVKSNGEKRLLFEVEMEDISFKYPSKVIVERTEE</sequence>
<evidence type="ECO:0000313" key="2">
    <source>
        <dbReference type="EMBL" id="WDF02941.1"/>
    </source>
</evidence>
<dbReference type="Proteomes" id="UP001215143">
    <property type="component" value="Chromosome"/>
</dbReference>
<organism evidence="2 3">
    <name type="scientific">Shouchella hunanensis</name>
    <dbReference type="NCBI Taxonomy" id="766894"/>
    <lineage>
        <taxon>Bacteria</taxon>
        <taxon>Bacillati</taxon>
        <taxon>Bacillota</taxon>
        <taxon>Bacilli</taxon>
        <taxon>Bacillales</taxon>
        <taxon>Bacillaceae</taxon>
        <taxon>Shouchella</taxon>
    </lineage>
</organism>
<protein>
    <submittedName>
        <fullName evidence="2">Uncharacterized protein</fullName>
    </submittedName>
</protein>
<feature type="transmembrane region" description="Helical" evidence="1">
    <location>
        <begin position="7"/>
        <end position="26"/>
    </location>
</feature>
<keyword evidence="1" id="KW-0472">Membrane</keyword>
<dbReference type="RefSeq" id="WP_274272449.1">
    <property type="nucleotide sequence ID" value="NZ_CP117834.1"/>
</dbReference>